<dbReference type="Gene3D" id="3.40.50.150">
    <property type="entry name" value="Vaccinia Virus protein VP39"/>
    <property type="match status" value="1"/>
</dbReference>
<accession>A0A0D2NH21</accession>
<reference evidence="2 3" key="1">
    <citation type="journal article" date="2013" name="BMC Genomics">
        <title>Reconstruction of the lipid metabolism for the microalga Monoraphidium neglectum from its genome sequence reveals characteristics suitable for biofuel production.</title>
        <authorList>
            <person name="Bogen C."/>
            <person name="Al-Dilaimi A."/>
            <person name="Albersmeier A."/>
            <person name="Wichmann J."/>
            <person name="Grundmann M."/>
            <person name="Rupp O."/>
            <person name="Lauersen K.J."/>
            <person name="Blifernez-Klassen O."/>
            <person name="Kalinowski J."/>
            <person name="Goesmann A."/>
            <person name="Mussgnug J.H."/>
            <person name="Kruse O."/>
        </authorList>
    </citation>
    <scope>NUCLEOTIDE SEQUENCE [LARGE SCALE GENOMIC DNA]</scope>
    <source>
        <strain evidence="2 3">SAG 48.87</strain>
    </source>
</reference>
<evidence type="ECO:0000313" key="3">
    <source>
        <dbReference type="Proteomes" id="UP000054498"/>
    </source>
</evidence>
<evidence type="ECO:0000259" key="1">
    <source>
        <dbReference type="Pfam" id="PF07109"/>
    </source>
</evidence>
<dbReference type="GO" id="GO:0015995">
    <property type="term" value="P:chlorophyll biosynthetic process"/>
    <property type="evidence" value="ECO:0007669"/>
    <property type="project" value="InterPro"/>
</dbReference>
<organism evidence="2 3">
    <name type="scientific">Monoraphidium neglectum</name>
    <dbReference type="NCBI Taxonomy" id="145388"/>
    <lineage>
        <taxon>Eukaryota</taxon>
        <taxon>Viridiplantae</taxon>
        <taxon>Chlorophyta</taxon>
        <taxon>core chlorophytes</taxon>
        <taxon>Chlorophyceae</taxon>
        <taxon>CS clade</taxon>
        <taxon>Sphaeropleales</taxon>
        <taxon>Selenastraceae</taxon>
        <taxon>Monoraphidium</taxon>
    </lineage>
</organism>
<dbReference type="InterPro" id="IPR010940">
    <property type="entry name" value="Mg_prot_MeTrfase_C"/>
</dbReference>
<dbReference type="GO" id="GO:0046406">
    <property type="term" value="F:magnesium protoporphyrin IX methyltransferase activity"/>
    <property type="evidence" value="ECO:0007669"/>
    <property type="project" value="UniProtKB-EC"/>
</dbReference>
<dbReference type="AlphaFoldDB" id="A0A0D2NH21"/>
<dbReference type="Pfam" id="PF07109">
    <property type="entry name" value="Mg-por_mtran_C"/>
    <property type="match status" value="1"/>
</dbReference>
<name>A0A0D2NH21_9CHLO</name>
<keyword evidence="2" id="KW-0808">Transferase</keyword>
<dbReference type="OrthoDB" id="66144at2759"/>
<keyword evidence="3" id="KW-1185">Reference proteome</keyword>
<dbReference type="KEGG" id="mng:MNEG_3633"/>
<keyword evidence="2" id="KW-0489">Methyltransferase</keyword>
<dbReference type="RefSeq" id="XP_013903345.1">
    <property type="nucleotide sequence ID" value="XM_014047891.1"/>
</dbReference>
<evidence type="ECO:0000313" key="2">
    <source>
        <dbReference type="EMBL" id="KIZ04326.1"/>
    </source>
</evidence>
<dbReference type="GeneID" id="25736511"/>
<dbReference type="Proteomes" id="UP000054498">
    <property type="component" value="Unassembled WGS sequence"/>
</dbReference>
<sequence>MMSHLAPLSDCRRVLSFPPKTPDCSVLKRIGELFQTHQRKATRAYLHAEEDVQAALNPAGFKVTKREMTATSFYFSRLLEAVRS</sequence>
<protein>
    <submittedName>
        <fullName evidence="2">Magnesium-protoporphyrinO-methyltransferase</fullName>
        <ecNumber evidence="2">2.1.1.11</ecNumber>
    </submittedName>
</protein>
<dbReference type="STRING" id="145388.A0A0D2NH21"/>
<dbReference type="GO" id="GO:0032259">
    <property type="term" value="P:methylation"/>
    <property type="evidence" value="ECO:0007669"/>
    <property type="project" value="UniProtKB-KW"/>
</dbReference>
<proteinExistence type="predicted"/>
<feature type="domain" description="Magnesium-protoporphyrin IX methyltransferase C-terminal" evidence="1">
    <location>
        <begin position="1"/>
        <end position="83"/>
    </location>
</feature>
<gene>
    <name evidence="2" type="ORF">MNEG_3633</name>
</gene>
<dbReference type="InterPro" id="IPR029063">
    <property type="entry name" value="SAM-dependent_MTases_sf"/>
</dbReference>
<dbReference type="EMBL" id="KK100684">
    <property type="protein sequence ID" value="KIZ04326.1"/>
    <property type="molecule type" value="Genomic_DNA"/>
</dbReference>
<dbReference type="EC" id="2.1.1.11" evidence="2"/>